<organism evidence="2 3">
    <name type="scientific">Methylophaga lonarensis MPL</name>
    <dbReference type="NCBI Taxonomy" id="1286106"/>
    <lineage>
        <taxon>Bacteria</taxon>
        <taxon>Pseudomonadati</taxon>
        <taxon>Pseudomonadota</taxon>
        <taxon>Gammaproteobacteria</taxon>
        <taxon>Thiotrichales</taxon>
        <taxon>Piscirickettsiaceae</taxon>
        <taxon>Methylophaga</taxon>
    </lineage>
</organism>
<reference evidence="2 3" key="1">
    <citation type="journal article" date="2013" name="Genome Announc.">
        <title>Draft Genome Sequence of Methylophaga lonarensis MPLT, a Haloalkaliphilic (Non-Methane-Utilizing) Methylotroph.</title>
        <authorList>
            <person name="Shetty S.A."/>
            <person name="Marathe N.P."/>
            <person name="Munot H."/>
            <person name="Antony C.P."/>
            <person name="Dhotre D.P."/>
            <person name="Murrell J.C."/>
            <person name="Shouche Y.S."/>
        </authorList>
    </citation>
    <scope>NUCLEOTIDE SEQUENCE [LARGE SCALE GENOMIC DNA]</scope>
    <source>
        <strain evidence="2 3">MPL</strain>
    </source>
</reference>
<comment type="caution">
    <text evidence="2">The sequence shown here is derived from an EMBL/GenBank/DDBJ whole genome shotgun (WGS) entry which is preliminary data.</text>
</comment>
<dbReference type="GO" id="GO:0032297">
    <property type="term" value="P:negative regulation of DNA-templated DNA replication initiation"/>
    <property type="evidence" value="ECO:0007669"/>
    <property type="project" value="InterPro"/>
</dbReference>
<dbReference type="CDD" id="cd00009">
    <property type="entry name" value="AAA"/>
    <property type="match status" value="1"/>
</dbReference>
<evidence type="ECO:0000313" key="3">
    <source>
        <dbReference type="Proteomes" id="UP000012019"/>
    </source>
</evidence>
<evidence type="ECO:0000259" key="1">
    <source>
        <dbReference type="SMART" id="SM00382"/>
    </source>
</evidence>
<dbReference type="Pfam" id="PF00308">
    <property type="entry name" value="Bac_DnaA"/>
    <property type="match status" value="1"/>
</dbReference>
<keyword evidence="2" id="KW-0396">Initiation factor</keyword>
<dbReference type="AlphaFoldDB" id="M7NVR1"/>
<dbReference type="STRING" id="1286106.MPL1_08227"/>
<dbReference type="RefSeq" id="WP_009726629.1">
    <property type="nucleotide sequence ID" value="NZ_APHR01000040.1"/>
</dbReference>
<evidence type="ECO:0000313" key="2">
    <source>
        <dbReference type="EMBL" id="EMR12838.1"/>
    </source>
</evidence>
<dbReference type="GO" id="GO:0003743">
    <property type="term" value="F:translation initiation factor activity"/>
    <property type="evidence" value="ECO:0007669"/>
    <property type="project" value="UniProtKB-KW"/>
</dbReference>
<dbReference type="SUPFAM" id="SSF52540">
    <property type="entry name" value="P-loop containing nucleoside triphosphate hydrolases"/>
    <property type="match status" value="1"/>
</dbReference>
<feature type="domain" description="AAA+ ATPase" evidence="1">
    <location>
        <begin position="42"/>
        <end position="164"/>
    </location>
</feature>
<dbReference type="InterPro" id="IPR003593">
    <property type="entry name" value="AAA+_ATPase"/>
</dbReference>
<protein>
    <submittedName>
        <fullName evidence="2">DNA replication initiation factor</fullName>
    </submittedName>
</protein>
<keyword evidence="3" id="KW-1185">Reference proteome</keyword>
<dbReference type="PANTHER" id="PTHR30050:SF5">
    <property type="entry name" value="DNAA REGULATORY INACTIVATOR HDA"/>
    <property type="match status" value="1"/>
</dbReference>
<dbReference type="InterPro" id="IPR013317">
    <property type="entry name" value="DnaA_dom"/>
</dbReference>
<dbReference type="InterPro" id="IPR017788">
    <property type="entry name" value="Hda"/>
</dbReference>
<dbReference type="InterPro" id="IPR055199">
    <property type="entry name" value="Hda_lid"/>
</dbReference>
<dbReference type="NCBIfam" id="TIGR03420">
    <property type="entry name" value="DnaA_homol_Hda"/>
    <property type="match status" value="1"/>
</dbReference>
<dbReference type="GO" id="GO:0006270">
    <property type="term" value="P:DNA replication initiation"/>
    <property type="evidence" value="ECO:0007669"/>
    <property type="project" value="TreeGrafter"/>
</dbReference>
<dbReference type="OrthoDB" id="9784878at2"/>
<keyword evidence="2" id="KW-0648">Protein biosynthesis</keyword>
<dbReference type="PANTHER" id="PTHR30050">
    <property type="entry name" value="CHROMOSOMAL REPLICATION INITIATOR PROTEIN DNAA"/>
    <property type="match status" value="1"/>
</dbReference>
<sequence>MTLSATQLTLKLSPRDIYNLDNYFFVSDEQARAVETFCQTDAVNFLYLWGEQGTGKTHLLLAIAEQFQLAGHQAIYLSLEDLRRQCQPEILQSLEQTDLICLDDLDAIAGDADWQEAIFHCFNRLQLAGGKLLVAGLANPAHIELSLPDLRSRLATALIYQLPALSDQSKQHALMRQAQSRGLTMSDEVANYLLRHHGRDMPVLIDLLKKLDKASLQEQRRLTVPFVKQVLADG</sequence>
<dbReference type="Gene3D" id="1.10.8.60">
    <property type="match status" value="1"/>
</dbReference>
<dbReference type="PATRIC" id="fig|1286106.3.peg.1650"/>
<accession>M7NVR1</accession>
<dbReference type="SMART" id="SM00382">
    <property type="entry name" value="AAA"/>
    <property type="match status" value="1"/>
</dbReference>
<gene>
    <name evidence="2" type="ORF">MPL1_08227</name>
</gene>
<proteinExistence type="predicted"/>
<dbReference type="InterPro" id="IPR027417">
    <property type="entry name" value="P-loop_NTPase"/>
</dbReference>
<dbReference type="Pfam" id="PF22688">
    <property type="entry name" value="Hda_lid"/>
    <property type="match status" value="1"/>
</dbReference>
<dbReference type="Proteomes" id="UP000012019">
    <property type="component" value="Unassembled WGS sequence"/>
</dbReference>
<dbReference type="Gene3D" id="3.40.50.300">
    <property type="entry name" value="P-loop containing nucleotide triphosphate hydrolases"/>
    <property type="match status" value="1"/>
</dbReference>
<dbReference type="EMBL" id="APHR01000040">
    <property type="protein sequence ID" value="EMR12838.1"/>
    <property type="molecule type" value="Genomic_DNA"/>
</dbReference>
<name>M7NVR1_9GAMM</name>
<dbReference type="eggNOG" id="COG0593">
    <property type="taxonomic scope" value="Bacteria"/>
</dbReference>